<dbReference type="Pfam" id="PF00440">
    <property type="entry name" value="TetR_N"/>
    <property type="match status" value="1"/>
</dbReference>
<dbReference type="RefSeq" id="WP_185107597.1">
    <property type="nucleotide sequence ID" value="NZ_BAAAXY010000226.1"/>
</dbReference>
<evidence type="ECO:0000256" key="4">
    <source>
        <dbReference type="PROSITE-ProRule" id="PRU00335"/>
    </source>
</evidence>
<protein>
    <submittedName>
        <fullName evidence="6">AcrR family transcriptional regulator</fullName>
    </submittedName>
</protein>
<dbReference type="GO" id="GO:0003700">
    <property type="term" value="F:DNA-binding transcription factor activity"/>
    <property type="evidence" value="ECO:0007669"/>
    <property type="project" value="TreeGrafter"/>
</dbReference>
<dbReference type="SUPFAM" id="SSF48498">
    <property type="entry name" value="Tetracyclin repressor-like, C-terminal domain"/>
    <property type="match status" value="1"/>
</dbReference>
<dbReference type="SUPFAM" id="SSF46689">
    <property type="entry name" value="Homeodomain-like"/>
    <property type="match status" value="1"/>
</dbReference>
<evidence type="ECO:0000313" key="7">
    <source>
        <dbReference type="Proteomes" id="UP000565579"/>
    </source>
</evidence>
<comment type="caution">
    <text evidence="6">The sequence shown here is derived from an EMBL/GenBank/DDBJ whole genome shotgun (WGS) entry which is preliminary data.</text>
</comment>
<organism evidence="6 7">
    <name type="scientific">Nonomuraea rubra</name>
    <dbReference type="NCBI Taxonomy" id="46180"/>
    <lineage>
        <taxon>Bacteria</taxon>
        <taxon>Bacillati</taxon>
        <taxon>Actinomycetota</taxon>
        <taxon>Actinomycetes</taxon>
        <taxon>Streptosporangiales</taxon>
        <taxon>Streptosporangiaceae</taxon>
        <taxon>Nonomuraea</taxon>
    </lineage>
</organism>
<dbReference type="PROSITE" id="PS50977">
    <property type="entry name" value="HTH_TETR_2"/>
    <property type="match status" value="1"/>
</dbReference>
<dbReference type="Pfam" id="PF17940">
    <property type="entry name" value="TetR_C_31"/>
    <property type="match status" value="1"/>
</dbReference>
<dbReference type="Proteomes" id="UP000565579">
    <property type="component" value="Unassembled WGS sequence"/>
</dbReference>
<keyword evidence="2 4" id="KW-0238">DNA-binding</keyword>
<proteinExistence type="predicted"/>
<dbReference type="InterPro" id="IPR050109">
    <property type="entry name" value="HTH-type_TetR-like_transc_reg"/>
</dbReference>
<keyword evidence="7" id="KW-1185">Reference proteome</keyword>
<dbReference type="InterPro" id="IPR041583">
    <property type="entry name" value="TetR_C_31"/>
</dbReference>
<dbReference type="GO" id="GO:0000976">
    <property type="term" value="F:transcription cis-regulatory region binding"/>
    <property type="evidence" value="ECO:0007669"/>
    <property type="project" value="TreeGrafter"/>
</dbReference>
<sequence>MAHVSAAERRPQLIRAAIAVMRRDGVAAASTRAIAAELGIAQATVHYVYGAKDELYRAVIEQLTADIAEQVRAIDIPAGPDFHAIIGAFAQRLWRTVVEQPHVHQLIAELFVMGLRSPSLRPTIAAYQRRLDGVFEDAFREAAAYAGMTLAHPVEEVARFFFAGLDGLILQRLARPDDLADERSLLQIVAATTALAEGRLPLTGSR</sequence>
<feature type="DNA-binding region" description="H-T-H motif" evidence="4">
    <location>
        <begin position="30"/>
        <end position="49"/>
    </location>
</feature>
<dbReference type="PANTHER" id="PTHR30055">
    <property type="entry name" value="HTH-TYPE TRANSCRIPTIONAL REGULATOR RUTR"/>
    <property type="match status" value="1"/>
</dbReference>
<dbReference type="PANTHER" id="PTHR30055:SF234">
    <property type="entry name" value="HTH-TYPE TRANSCRIPTIONAL REGULATOR BETI"/>
    <property type="match status" value="1"/>
</dbReference>
<dbReference type="EMBL" id="JACHMI010000001">
    <property type="protein sequence ID" value="MBB6553410.1"/>
    <property type="molecule type" value="Genomic_DNA"/>
</dbReference>
<feature type="domain" description="HTH tetR-type" evidence="5">
    <location>
        <begin position="7"/>
        <end position="67"/>
    </location>
</feature>
<accession>A0A7X0U3F6</accession>
<evidence type="ECO:0000256" key="3">
    <source>
        <dbReference type="ARBA" id="ARBA00023163"/>
    </source>
</evidence>
<dbReference type="InterPro" id="IPR001647">
    <property type="entry name" value="HTH_TetR"/>
</dbReference>
<evidence type="ECO:0000259" key="5">
    <source>
        <dbReference type="PROSITE" id="PS50977"/>
    </source>
</evidence>
<evidence type="ECO:0000256" key="2">
    <source>
        <dbReference type="ARBA" id="ARBA00023125"/>
    </source>
</evidence>
<name>A0A7X0U3F6_9ACTN</name>
<reference evidence="6 7" key="1">
    <citation type="submission" date="2020-08" db="EMBL/GenBank/DDBJ databases">
        <title>Sequencing the genomes of 1000 actinobacteria strains.</title>
        <authorList>
            <person name="Klenk H.-P."/>
        </authorList>
    </citation>
    <scope>NUCLEOTIDE SEQUENCE [LARGE SCALE GENOMIC DNA]</scope>
    <source>
        <strain evidence="6 7">DSM 43768</strain>
    </source>
</reference>
<dbReference type="Gene3D" id="1.10.357.10">
    <property type="entry name" value="Tetracycline Repressor, domain 2"/>
    <property type="match status" value="1"/>
</dbReference>
<evidence type="ECO:0000313" key="6">
    <source>
        <dbReference type="EMBL" id="MBB6553410.1"/>
    </source>
</evidence>
<gene>
    <name evidence="6" type="ORF">HD593_008205</name>
</gene>
<keyword evidence="3" id="KW-0804">Transcription</keyword>
<dbReference type="InterPro" id="IPR009057">
    <property type="entry name" value="Homeodomain-like_sf"/>
</dbReference>
<evidence type="ECO:0000256" key="1">
    <source>
        <dbReference type="ARBA" id="ARBA00023015"/>
    </source>
</evidence>
<keyword evidence="1" id="KW-0805">Transcription regulation</keyword>
<dbReference type="InterPro" id="IPR036271">
    <property type="entry name" value="Tet_transcr_reg_TetR-rel_C_sf"/>
</dbReference>
<dbReference type="AlphaFoldDB" id="A0A7X0U3F6"/>